<name>A0ABD1KHX1_9TELE</name>
<sequence>MWWTDQSVQYLSVRERKRSNISAQWLLGVDKAISSTPDERHLCALVLSNQEIAWTFARRRHNKSMTDVINSREPGREDFSVEGASGEQGIAFQIFPDSRERYPKLSKRLPSIVVEPTEGEVESGELRWPPEDMRSADASHRPSHTSTAPEQSAQEQREAQEQASGEDSSEATEQDAN</sequence>
<protein>
    <recommendedName>
        <fullName evidence="2">LBH domain-containing protein</fullName>
    </recommendedName>
</protein>
<feature type="compositionally biased region" description="Acidic residues" evidence="1">
    <location>
        <begin position="167"/>
        <end position="177"/>
    </location>
</feature>
<organism evidence="3 4">
    <name type="scientific">Coilia grayii</name>
    <name type="common">Gray's grenadier anchovy</name>
    <dbReference type="NCBI Taxonomy" id="363190"/>
    <lineage>
        <taxon>Eukaryota</taxon>
        <taxon>Metazoa</taxon>
        <taxon>Chordata</taxon>
        <taxon>Craniata</taxon>
        <taxon>Vertebrata</taxon>
        <taxon>Euteleostomi</taxon>
        <taxon>Actinopterygii</taxon>
        <taxon>Neopterygii</taxon>
        <taxon>Teleostei</taxon>
        <taxon>Clupei</taxon>
        <taxon>Clupeiformes</taxon>
        <taxon>Clupeoidei</taxon>
        <taxon>Engraulidae</taxon>
        <taxon>Coilinae</taxon>
        <taxon>Coilia</taxon>
    </lineage>
</organism>
<feature type="region of interest" description="Disordered" evidence="1">
    <location>
        <begin position="70"/>
        <end position="177"/>
    </location>
</feature>
<accession>A0ABD1KHX1</accession>
<evidence type="ECO:0000256" key="1">
    <source>
        <dbReference type="SAM" id="MobiDB-lite"/>
    </source>
</evidence>
<gene>
    <name evidence="3" type="ORF">ACEWY4_005210</name>
</gene>
<dbReference type="AlphaFoldDB" id="A0ABD1KHX1"/>
<comment type="caution">
    <text evidence="3">The sequence shown here is derived from an EMBL/GenBank/DDBJ whole genome shotgun (WGS) entry which is preliminary data.</text>
</comment>
<evidence type="ECO:0000259" key="2">
    <source>
        <dbReference type="Pfam" id="PF15317"/>
    </source>
</evidence>
<dbReference type="Proteomes" id="UP001591681">
    <property type="component" value="Unassembled WGS sequence"/>
</dbReference>
<dbReference type="InterPro" id="IPR038990">
    <property type="entry name" value="LBH_dom"/>
</dbReference>
<dbReference type="PANTHER" id="PTHR14987:SF3">
    <property type="entry name" value="LBH DOMAIN-CONTAINING PROTEIN 2"/>
    <property type="match status" value="1"/>
</dbReference>
<dbReference type="Pfam" id="PF15317">
    <property type="entry name" value="Lbh"/>
    <property type="match status" value="1"/>
</dbReference>
<evidence type="ECO:0000313" key="3">
    <source>
        <dbReference type="EMBL" id="KAL2098730.1"/>
    </source>
</evidence>
<feature type="domain" description="LBH" evidence="2">
    <location>
        <begin position="65"/>
        <end position="138"/>
    </location>
</feature>
<dbReference type="EMBL" id="JBHFQA010000005">
    <property type="protein sequence ID" value="KAL2098730.1"/>
    <property type="molecule type" value="Genomic_DNA"/>
</dbReference>
<keyword evidence="4" id="KW-1185">Reference proteome</keyword>
<proteinExistence type="predicted"/>
<dbReference type="PANTHER" id="PTHR14987">
    <property type="entry name" value="PROTEIN LBH-RELATED"/>
    <property type="match status" value="1"/>
</dbReference>
<evidence type="ECO:0000313" key="4">
    <source>
        <dbReference type="Proteomes" id="UP001591681"/>
    </source>
</evidence>
<dbReference type="InterPro" id="IPR042945">
    <property type="entry name" value="LBH_dom_prot"/>
</dbReference>
<feature type="compositionally biased region" description="Basic and acidic residues" evidence="1">
    <location>
        <begin position="124"/>
        <end position="140"/>
    </location>
</feature>
<reference evidence="3 4" key="1">
    <citation type="submission" date="2024-09" db="EMBL/GenBank/DDBJ databases">
        <title>A chromosome-level genome assembly of Gray's grenadier anchovy, Coilia grayii.</title>
        <authorList>
            <person name="Fu Z."/>
        </authorList>
    </citation>
    <scope>NUCLEOTIDE SEQUENCE [LARGE SCALE GENOMIC DNA]</scope>
    <source>
        <strain evidence="3">G4</strain>
        <tissue evidence="3">Muscle</tissue>
    </source>
</reference>